<dbReference type="Gene3D" id="2.30.110.10">
    <property type="entry name" value="Electron Transport, Fmn-binding Protein, Chain A"/>
    <property type="match status" value="1"/>
</dbReference>
<proteinExistence type="predicted"/>
<feature type="domain" description="Pyridoxamine 5'-phosphate oxidase N-terminal" evidence="1">
    <location>
        <begin position="1"/>
        <end position="111"/>
    </location>
</feature>
<dbReference type="InterPro" id="IPR012349">
    <property type="entry name" value="Split_barrel_FMN-bd"/>
</dbReference>
<evidence type="ECO:0000313" key="2">
    <source>
        <dbReference type="EMBL" id="PIQ73585.1"/>
    </source>
</evidence>
<dbReference type="InterPro" id="IPR011576">
    <property type="entry name" value="Pyridox_Oxase_N"/>
</dbReference>
<evidence type="ECO:0000313" key="3">
    <source>
        <dbReference type="Proteomes" id="UP000231056"/>
    </source>
</evidence>
<protein>
    <recommendedName>
        <fullName evidence="1">Pyridoxamine 5'-phosphate oxidase N-terminal domain-containing protein</fullName>
    </recommendedName>
</protein>
<reference evidence="2 3" key="1">
    <citation type="submission" date="2017-09" db="EMBL/GenBank/DDBJ databases">
        <title>Depth-based differentiation of microbial function through sediment-hosted aquifers and enrichment of novel symbionts in the deep terrestrial subsurface.</title>
        <authorList>
            <person name="Probst A.J."/>
            <person name="Ladd B."/>
            <person name="Jarett J.K."/>
            <person name="Geller-Mcgrath D.E."/>
            <person name="Sieber C.M."/>
            <person name="Emerson J.B."/>
            <person name="Anantharaman K."/>
            <person name="Thomas B.C."/>
            <person name="Malmstrom R."/>
            <person name="Stieglmeier M."/>
            <person name="Klingl A."/>
            <person name="Woyke T."/>
            <person name="Ryan C.M."/>
            <person name="Banfield J.F."/>
        </authorList>
    </citation>
    <scope>NUCLEOTIDE SEQUENCE [LARGE SCALE GENOMIC DNA]</scope>
    <source>
        <strain evidence="2">CG11_big_fil_rev_8_21_14_0_20_36_8</strain>
    </source>
</reference>
<name>A0A2M6IUY8_9BACT</name>
<dbReference type="AlphaFoldDB" id="A0A2M6IUY8"/>
<comment type="caution">
    <text evidence="2">The sequence shown here is derived from an EMBL/GenBank/DDBJ whole genome shotgun (WGS) entry which is preliminary data.</text>
</comment>
<gene>
    <name evidence="2" type="ORF">COV58_01805</name>
</gene>
<dbReference type="SUPFAM" id="SSF50475">
    <property type="entry name" value="FMN-binding split barrel"/>
    <property type="match status" value="1"/>
</dbReference>
<dbReference type="EMBL" id="PCVM01000041">
    <property type="protein sequence ID" value="PIQ73585.1"/>
    <property type="molecule type" value="Genomic_DNA"/>
</dbReference>
<organism evidence="2 3">
    <name type="scientific">Candidatus Roizmanbacteria bacterium CG11_big_fil_rev_8_21_14_0_20_36_8</name>
    <dbReference type="NCBI Taxonomy" id="1974856"/>
    <lineage>
        <taxon>Bacteria</taxon>
        <taxon>Candidatus Roizmaniibacteriota</taxon>
    </lineage>
</organism>
<accession>A0A2M6IUY8</accession>
<dbReference type="Pfam" id="PF01243">
    <property type="entry name" value="PNPOx_N"/>
    <property type="match status" value="1"/>
</dbReference>
<dbReference type="Proteomes" id="UP000231056">
    <property type="component" value="Unassembled WGS sequence"/>
</dbReference>
<sequence>MTLATASSSGTPWASPVYYCMDENNNFYFASSPKSRHMKNIESNNAASFAIFDSTAPEGKGCGVQGMGTVKKLNNLELLIGMKYYISTFLKMKPSMYKEKGFYRLYKLTPVKFYVTDNDSDVDKRIQVKLNA</sequence>
<evidence type="ECO:0000259" key="1">
    <source>
        <dbReference type="Pfam" id="PF01243"/>
    </source>
</evidence>